<evidence type="ECO:0000256" key="3">
    <source>
        <dbReference type="ARBA" id="ARBA00011233"/>
    </source>
</evidence>
<comment type="function">
    <text evidence="8">Catalyzes the aldol cleavage of 4-hydroxy-4-methyl-2-oxoglutarate (HMG) into 2 molecules of pyruvate. Also contains a secondary oxaloacetate (OAA) decarboxylase activity due to the common pyruvate enolate transition state formed following C-C bond cleavage in the retro-aldol and decarboxylation reactions.</text>
</comment>
<dbReference type="CDD" id="cd16841">
    <property type="entry name" value="RraA_family"/>
    <property type="match status" value="1"/>
</dbReference>
<reference evidence="11" key="1">
    <citation type="submission" date="2018-05" db="EMBL/GenBank/DDBJ databases">
        <authorList>
            <person name="Lanie J.A."/>
            <person name="Ng W.-L."/>
            <person name="Kazmierczak K.M."/>
            <person name="Andrzejewski T.M."/>
            <person name="Davidsen T.M."/>
            <person name="Wayne K.J."/>
            <person name="Tettelin H."/>
            <person name="Glass J.I."/>
            <person name="Rusch D."/>
            <person name="Podicherti R."/>
            <person name="Tsui H.-C.T."/>
            <person name="Winkler M.E."/>
        </authorList>
    </citation>
    <scope>NUCLEOTIDE SEQUENCE</scope>
</reference>
<dbReference type="EMBL" id="UINC01021599">
    <property type="protein sequence ID" value="SVA89483.1"/>
    <property type="molecule type" value="Genomic_DNA"/>
</dbReference>
<evidence type="ECO:0000256" key="7">
    <source>
        <dbReference type="ARBA" id="ARBA00023239"/>
    </source>
</evidence>
<dbReference type="SUPFAM" id="SSF89562">
    <property type="entry name" value="RraA-like"/>
    <property type="match status" value="1"/>
</dbReference>
<evidence type="ECO:0000256" key="8">
    <source>
        <dbReference type="ARBA" id="ARBA00025046"/>
    </source>
</evidence>
<dbReference type="InterPro" id="IPR005493">
    <property type="entry name" value="RraA/RraA-like"/>
</dbReference>
<evidence type="ECO:0000256" key="10">
    <source>
        <dbReference type="ARBA" id="ARBA00047973"/>
    </source>
</evidence>
<comment type="similarity">
    <text evidence="2">Belongs to the class II aldolase/RraA-like family.</text>
</comment>
<dbReference type="EC" id="4.1.1.112" evidence="5"/>
<evidence type="ECO:0000256" key="9">
    <source>
        <dbReference type="ARBA" id="ARBA00032305"/>
    </source>
</evidence>
<dbReference type="NCBIfam" id="NF006875">
    <property type="entry name" value="PRK09372.1"/>
    <property type="match status" value="1"/>
</dbReference>
<dbReference type="InterPro" id="IPR010203">
    <property type="entry name" value="RraA"/>
</dbReference>
<dbReference type="GO" id="GO:0046872">
    <property type="term" value="F:metal ion binding"/>
    <property type="evidence" value="ECO:0007669"/>
    <property type="project" value="UniProtKB-KW"/>
</dbReference>
<dbReference type="NCBIfam" id="TIGR01935">
    <property type="entry name" value="NOT-MenG"/>
    <property type="match status" value="1"/>
</dbReference>
<dbReference type="GO" id="GO:0047443">
    <property type="term" value="F:4-hydroxy-4-methyl-2-oxoglutarate aldolase activity"/>
    <property type="evidence" value="ECO:0007669"/>
    <property type="project" value="UniProtKB-EC"/>
</dbReference>
<dbReference type="GO" id="GO:0008948">
    <property type="term" value="F:oxaloacetate decarboxylase activity"/>
    <property type="evidence" value="ECO:0007669"/>
    <property type="project" value="UniProtKB-EC"/>
</dbReference>
<protein>
    <recommendedName>
        <fullName evidence="9">Oxaloacetate decarboxylase</fullName>
        <ecNumber evidence="5">4.1.1.112</ecNumber>
        <ecNumber evidence="4">4.1.3.17</ecNumber>
    </recommendedName>
</protein>
<organism evidence="11">
    <name type="scientific">marine metagenome</name>
    <dbReference type="NCBI Taxonomy" id="408172"/>
    <lineage>
        <taxon>unclassified sequences</taxon>
        <taxon>metagenomes</taxon>
        <taxon>ecological metagenomes</taxon>
    </lineage>
</organism>
<comment type="catalytic activity">
    <reaction evidence="10">
        <text>oxaloacetate + H(+) = pyruvate + CO2</text>
        <dbReference type="Rhea" id="RHEA:15641"/>
        <dbReference type="ChEBI" id="CHEBI:15361"/>
        <dbReference type="ChEBI" id="CHEBI:15378"/>
        <dbReference type="ChEBI" id="CHEBI:16452"/>
        <dbReference type="ChEBI" id="CHEBI:16526"/>
        <dbReference type="EC" id="4.1.1.112"/>
    </reaction>
</comment>
<evidence type="ECO:0000256" key="1">
    <source>
        <dbReference type="ARBA" id="ARBA00001342"/>
    </source>
</evidence>
<dbReference type="PANTHER" id="PTHR33254:SF4">
    <property type="entry name" value="4-HYDROXY-4-METHYL-2-OXOGLUTARATE ALDOLASE 3-RELATED"/>
    <property type="match status" value="1"/>
</dbReference>
<comment type="catalytic activity">
    <reaction evidence="1">
        <text>4-hydroxy-4-methyl-2-oxoglutarate = 2 pyruvate</text>
        <dbReference type="Rhea" id="RHEA:22748"/>
        <dbReference type="ChEBI" id="CHEBI:15361"/>
        <dbReference type="ChEBI" id="CHEBI:58276"/>
        <dbReference type="EC" id="4.1.3.17"/>
    </reaction>
</comment>
<accession>A0A381ZL54</accession>
<evidence type="ECO:0000256" key="6">
    <source>
        <dbReference type="ARBA" id="ARBA00022723"/>
    </source>
</evidence>
<evidence type="ECO:0000256" key="2">
    <source>
        <dbReference type="ARBA" id="ARBA00008621"/>
    </source>
</evidence>
<evidence type="ECO:0000313" key="11">
    <source>
        <dbReference type="EMBL" id="SVA89483.1"/>
    </source>
</evidence>
<name>A0A381ZL54_9ZZZZ</name>
<keyword evidence="7" id="KW-0456">Lyase</keyword>
<dbReference type="AlphaFoldDB" id="A0A381ZL54"/>
<evidence type="ECO:0000256" key="4">
    <source>
        <dbReference type="ARBA" id="ARBA00012213"/>
    </source>
</evidence>
<evidence type="ECO:0000256" key="5">
    <source>
        <dbReference type="ARBA" id="ARBA00012947"/>
    </source>
</evidence>
<dbReference type="EC" id="4.1.3.17" evidence="4"/>
<keyword evidence="6" id="KW-0479">Metal-binding</keyword>
<dbReference type="Gene3D" id="3.50.30.40">
    <property type="entry name" value="Ribonuclease E inhibitor RraA/RraA-like"/>
    <property type="match status" value="1"/>
</dbReference>
<sequence>MLPTTNICDKYFDKVRIVKPIFRDFGGRSTFFGKVVTLKTYDDNTKVRTTLERDGTGKILVVDGQGSMNCALLGGNLAALASKNNWSGIIINGCVRDRNELKEAKVGVKALASHPKKSNKDDGGEYGVTLSFGDIMIEDGEYLYADEDGIVISTTELEI</sequence>
<dbReference type="PANTHER" id="PTHR33254">
    <property type="entry name" value="4-HYDROXY-4-METHYL-2-OXOGLUTARATE ALDOLASE 3-RELATED"/>
    <property type="match status" value="1"/>
</dbReference>
<dbReference type="GO" id="GO:0008428">
    <property type="term" value="F:ribonuclease inhibitor activity"/>
    <property type="evidence" value="ECO:0007669"/>
    <property type="project" value="InterPro"/>
</dbReference>
<proteinExistence type="inferred from homology"/>
<comment type="subunit">
    <text evidence="3">Homotrimer.</text>
</comment>
<dbReference type="GO" id="GO:0051252">
    <property type="term" value="P:regulation of RNA metabolic process"/>
    <property type="evidence" value="ECO:0007669"/>
    <property type="project" value="InterPro"/>
</dbReference>
<dbReference type="InterPro" id="IPR036704">
    <property type="entry name" value="RraA/RraA-like_sf"/>
</dbReference>
<gene>
    <name evidence="11" type="ORF">METZ01_LOCUS142337</name>
</gene>
<dbReference type="Pfam" id="PF03737">
    <property type="entry name" value="RraA-like"/>
    <property type="match status" value="1"/>
</dbReference>